<dbReference type="InterPro" id="IPR001012">
    <property type="entry name" value="UBX_dom"/>
</dbReference>
<dbReference type="InterPro" id="IPR009060">
    <property type="entry name" value="UBA-like_sf"/>
</dbReference>
<dbReference type="CDD" id="cd14273">
    <property type="entry name" value="UBA_TAP-C_like"/>
    <property type="match status" value="1"/>
</dbReference>
<dbReference type="CDD" id="cd01767">
    <property type="entry name" value="UBX"/>
    <property type="match status" value="1"/>
</dbReference>
<name>A0A8B8J8W0_PHODC</name>
<dbReference type="GO" id="GO:0005634">
    <property type="term" value="C:nucleus"/>
    <property type="evidence" value="ECO:0007669"/>
    <property type="project" value="TreeGrafter"/>
</dbReference>
<dbReference type="InterPro" id="IPR006577">
    <property type="entry name" value="UAS"/>
</dbReference>
<dbReference type="Pfam" id="PF00789">
    <property type="entry name" value="UBX"/>
    <property type="match status" value="1"/>
</dbReference>
<evidence type="ECO:0000313" key="3">
    <source>
        <dbReference type="RefSeq" id="XP_026663640.2"/>
    </source>
</evidence>
<organism evidence="2 3">
    <name type="scientific">Phoenix dactylifera</name>
    <name type="common">Date palm</name>
    <dbReference type="NCBI Taxonomy" id="42345"/>
    <lineage>
        <taxon>Eukaryota</taxon>
        <taxon>Viridiplantae</taxon>
        <taxon>Streptophyta</taxon>
        <taxon>Embryophyta</taxon>
        <taxon>Tracheophyta</taxon>
        <taxon>Spermatophyta</taxon>
        <taxon>Magnoliopsida</taxon>
        <taxon>Liliopsida</taxon>
        <taxon>Arecaceae</taxon>
        <taxon>Coryphoideae</taxon>
        <taxon>Phoeniceae</taxon>
        <taxon>Phoenix</taxon>
    </lineage>
</organism>
<dbReference type="Proteomes" id="UP000228380">
    <property type="component" value="Chromosome 2"/>
</dbReference>
<dbReference type="SUPFAM" id="SSF52833">
    <property type="entry name" value="Thioredoxin-like"/>
    <property type="match status" value="1"/>
</dbReference>
<dbReference type="PROSITE" id="PS50033">
    <property type="entry name" value="UBX"/>
    <property type="match status" value="1"/>
</dbReference>
<dbReference type="SUPFAM" id="SSF54236">
    <property type="entry name" value="Ubiquitin-like"/>
    <property type="match status" value="1"/>
</dbReference>
<proteinExistence type="predicted"/>
<protein>
    <submittedName>
        <fullName evidence="3">Plant UBX domain-containing protein 7-like</fullName>
    </submittedName>
</protein>
<reference evidence="2" key="1">
    <citation type="journal article" date="2019" name="Nat. Commun.">
        <title>Genome-wide association mapping of date palm fruit traits.</title>
        <authorList>
            <person name="Hazzouri K.M."/>
            <person name="Gros-Balthazard M."/>
            <person name="Flowers J.M."/>
            <person name="Copetti D."/>
            <person name="Lemansour A."/>
            <person name="Lebrun M."/>
            <person name="Masmoudi K."/>
            <person name="Ferrand S."/>
            <person name="Dhar M.I."/>
            <person name="Fresquez Z.A."/>
            <person name="Rosas U."/>
            <person name="Zhang J."/>
            <person name="Talag J."/>
            <person name="Lee S."/>
            <person name="Kudrna D."/>
            <person name="Powell R.F."/>
            <person name="Leitch I.J."/>
            <person name="Krueger R.R."/>
            <person name="Wing R.A."/>
            <person name="Amiri K.M.A."/>
            <person name="Purugganan M.D."/>
        </authorList>
    </citation>
    <scope>NUCLEOTIDE SEQUENCE [LARGE SCALE GENOMIC DNA]</scope>
    <source>
        <strain evidence="2">cv. Khalas</strain>
    </source>
</reference>
<dbReference type="Pfam" id="PF13899">
    <property type="entry name" value="Thioredoxin_7"/>
    <property type="match status" value="1"/>
</dbReference>
<dbReference type="Gene3D" id="3.10.20.90">
    <property type="entry name" value="Phosphatidylinositol 3-kinase Catalytic Subunit, Chain A, domain 1"/>
    <property type="match status" value="1"/>
</dbReference>
<dbReference type="AlphaFoldDB" id="A0A8B8J8W0"/>
<feature type="domain" description="UBX" evidence="1">
    <location>
        <begin position="296"/>
        <end position="376"/>
    </location>
</feature>
<dbReference type="InterPro" id="IPR029071">
    <property type="entry name" value="Ubiquitin-like_domsf"/>
</dbReference>
<dbReference type="KEGG" id="pda:103715481"/>
<dbReference type="SMART" id="SM00594">
    <property type="entry name" value="UAS"/>
    <property type="match status" value="1"/>
</dbReference>
<dbReference type="PANTHER" id="PTHR23322">
    <property type="entry name" value="FAS-ASSOCIATED PROTEIN"/>
    <property type="match status" value="1"/>
</dbReference>
<dbReference type="PANTHER" id="PTHR23322:SF6">
    <property type="entry name" value="UBX DOMAIN-CONTAINING PROTEIN 7"/>
    <property type="match status" value="1"/>
</dbReference>
<dbReference type="GeneID" id="103715481"/>
<dbReference type="OrthoDB" id="270602at2759"/>
<dbReference type="SUPFAM" id="SSF46934">
    <property type="entry name" value="UBA-like"/>
    <property type="match status" value="1"/>
</dbReference>
<dbReference type="Pfam" id="PF14555">
    <property type="entry name" value="UBA_4"/>
    <property type="match status" value="1"/>
</dbReference>
<evidence type="ECO:0000259" key="1">
    <source>
        <dbReference type="PROSITE" id="PS50033"/>
    </source>
</evidence>
<dbReference type="InterPro" id="IPR050730">
    <property type="entry name" value="UBX_domain-protein"/>
</dbReference>
<sequence length="378" mass="42134">MEDFPSSSEKEVLISSFLEIATGFSSDAAINYLQATNWRLEDAFELFFAGGEPGTAFSDDRARDDGVRPPIPLKREVLYGPAPSLLSQCFDAESSVWKSEGGESNCSILASLFRPPSCLIYHGSFHDAKVAASSENRWLLVNLQNMEEFSSHMLNRDTWSNETMVHMIQANFVFWQANHDTDGGKKVCTYYKLISSPAILVIDPITGQKMRSWSGMRTADALLEDLLPFVDGGPKEHHDVLSRKQSVHATELGLREAASTEGTSAGDRIGADKDIMEASMNAKLEYLHLPEEPKGEKGVTCRVAIRLPDGRRLQRNFLRSDPIKLLWSFCSSGLEEGNMRRFRFVQTTSGGSNSLEYESNLTFEEAGFSNSMISMVWK</sequence>
<evidence type="ECO:0000313" key="2">
    <source>
        <dbReference type="Proteomes" id="UP000228380"/>
    </source>
</evidence>
<gene>
    <name evidence="3" type="primary">LOC103715481</name>
</gene>
<dbReference type="GO" id="GO:0043161">
    <property type="term" value="P:proteasome-mediated ubiquitin-dependent protein catabolic process"/>
    <property type="evidence" value="ECO:0007669"/>
    <property type="project" value="TreeGrafter"/>
</dbReference>
<accession>A0A8B8J8W0</accession>
<dbReference type="Gene3D" id="3.40.30.10">
    <property type="entry name" value="Glutaredoxin"/>
    <property type="match status" value="1"/>
</dbReference>
<dbReference type="CDD" id="cd02958">
    <property type="entry name" value="UAS"/>
    <property type="match status" value="1"/>
</dbReference>
<dbReference type="InterPro" id="IPR036249">
    <property type="entry name" value="Thioredoxin-like_sf"/>
</dbReference>
<dbReference type="Gene3D" id="1.10.8.10">
    <property type="entry name" value="DNA helicase RuvA subunit, C-terminal domain"/>
    <property type="match status" value="1"/>
</dbReference>
<reference evidence="3" key="2">
    <citation type="submission" date="2025-08" db="UniProtKB">
        <authorList>
            <consortium name="RefSeq"/>
        </authorList>
    </citation>
    <scope>IDENTIFICATION</scope>
    <source>
        <tissue evidence="3">Young leaves</tissue>
    </source>
</reference>
<dbReference type="RefSeq" id="XP_026663640.2">
    <property type="nucleotide sequence ID" value="XM_026807839.2"/>
</dbReference>
<dbReference type="GO" id="GO:0043130">
    <property type="term" value="F:ubiquitin binding"/>
    <property type="evidence" value="ECO:0007669"/>
    <property type="project" value="TreeGrafter"/>
</dbReference>
<keyword evidence="2" id="KW-1185">Reference proteome</keyword>